<gene>
    <name evidence="2" type="ORF">COCCU_00560</name>
</gene>
<dbReference type="AlphaFoldDB" id="A0A6B8W803"/>
<proteinExistence type="predicted"/>
<keyword evidence="3" id="KW-1185">Reference proteome</keyword>
<accession>A0A6B8W803</accession>
<organism evidence="2 3">
    <name type="scientific">Corynebacterium occultum</name>
    <dbReference type="NCBI Taxonomy" id="2675219"/>
    <lineage>
        <taxon>Bacteria</taxon>
        <taxon>Bacillati</taxon>
        <taxon>Actinomycetota</taxon>
        <taxon>Actinomycetes</taxon>
        <taxon>Mycobacteriales</taxon>
        <taxon>Corynebacteriaceae</taxon>
        <taxon>Corynebacterium</taxon>
    </lineage>
</organism>
<name>A0A6B8W803_9CORY</name>
<reference evidence="2 3" key="1">
    <citation type="submission" date="2019-11" db="EMBL/GenBank/DDBJ databases">
        <title>Complete genome sequence of Corynebacterium kalinowskii 1959, a novel Corynebacterium species isolated from soil of a small paddock in Vilsendorf, Germany.</title>
        <authorList>
            <person name="Schaffert L."/>
            <person name="Ruwe M."/>
            <person name="Milse J."/>
            <person name="Hanuschka K."/>
            <person name="Ortseifen V."/>
            <person name="Droste J."/>
            <person name="Brandt D."/>
            <person name="Schlueter L."/>
            <person name="Kutter Y."/>
            <person name="Vinke S."/>
            <person name="Viehoefer P."/>
            <person name="Jacob L."/>
            <person name="Luebke N.-C."/>
            <person name="Schulte-Berndt E."/>
            <person name="Hain C."/>
            <person name="Linder M."/>
            <person name="Schmidt P."/>
            <person name="Wollenschlaeger L."/>
            <person name="Luttermann T."/>
            <person name="Thieme E."/>
            <person name="Hassa J."/>
            <person name="Haak M."/>
            <person name="Wittchen M."/>
            <person name="Mentz A."/>
            <person name="Persicke M."/>
            <person name="Busche T."/>
            <person name="Ruckert C."/>
        </authorList>
    </citation>
    <scope>NUCLEOTIDE SEQUENCE [LARGE SCALE GENOMIC DNA]</scope>
    <source>
        <strain evidence="2 3">2039</strain>
    </source>
</reference>
<dbReference type="PANTHER" id="PTHR35530:SF1">
    <property type="entry name" value="2-HYDROXYMUCONATE TAUTOMERASE"/>
    <property type="match status" value="1"/>
</dbReference>
<dbReference type="Pfam" id="PF14832">
    <property type="entry name" value="Tautomerase_3"/>
    <property type="match status" value="1"/>
</dbReference>
<protein>
    <submittedName>
        <fullName evidence="2">4-oxalocrotonate tautomerase</fullName>
    </submittedName>
</protein>
<dbReference type="SUPFAM" id="SSF55331">
    <property type="entry name" value="Tautomerase/MIF"/>
    <property type="match status" value="1"/>
</dbReference>
<dbReference type="KEGG" id="cok:COCCU_00560"/>
<dbReference type="PANTHER" id="PTHR35530">
    <property type="entry name" value="TAUTOMERASE-RELATED"/>
    <property type="match status" value="1"/>
</dbReference>
<dbReference type="Proteomes" id="UP000424462">
    <property type="component" value="Chromosome"/>
</dbReference>
<feature type="domain" description="Tautomerase cis-CaaD-like" evidence="1">
    <location>
        <begin position="1"/>
        <end position="95"/>
    </location>
</feature>
<evidence type="ECO:0000313" key="3">
    <source>
        <dbReference type="Proteomes" id="UP000424462"/>
    </source>
</evidence>
<dbReference type="RefSeq" id="WP_156229688.1">
    <property type="nucleotide sequence ID" value="NZ_CP046455.1"/>
</dbReference>
<evidence type="ECO:0000259" key="1">
    <source>
        <dbReference type="Pfam" id="PF14832"/>
    </source>
</evidence>
<sequence length="145" mass="16489">MPTYTCWSQGDWISREVKTRIAAAITDAHHHLAKAPRYLVQVFFQEVNADSHFIGGHPAPANQVWIRGEIRSGRTLEQKQALLARLTAEVAEILDIPTEEVWVYLAEIPGSNMTEYGHLLREPGEETAWFNDLPVQLQARLRSRS</sequence>
<dbReference type="EMBL" id="CP046455">
    <property type="protein sequence ID" value="QGU06080.1"/>
    <property type="molecule type" value="Genomic_DNA"/>
</dbReference>
<dbReference type="InterPro" id="IPR014347">
    <property type="entry name" value="Tautomerase/MIF_sf"/>
</dbReference>
<evidence type="ECO:0000313" key="2">
    <source>
        <dbReference type="EMBL" id="QGU06080.1"/>
    </source>
</evidence>
<dbReference type="InterPro" id="IPR028116">
    <property type="entry name" value="Cis-CaaD-like"/>
</dbReference>
<dbReference type="Gene3D" id="3.30.429.10">
    <property type="entry name" value="Macrophage Migration Inhibitory Factor"/>
    <property type="match status" value="1"/>
</dbReference>